<proteinExistence type="predicted"/>
<feature type="compositionally biased region" description="Polar residues" evidence="1">
    <location>
        <begin position="64"/>
        <end position="83"/>
    </location>
</feature>
<dbReference type="Proteomes" id="UP001163823">
    <property type="component" value="Chromosome 11"/>
</dbReference>
<evidence type="ECO:0000313" key="3">
    <source>
        <dbReference type="Proteomes" id="UP001163823"/>
    </source>
</evidence>
<keyword evidence="3" id="KW-1185">Reference proteome</keyword>
<dbReference type="KEGG" id="qsa:O6P43_026673"/>
<feature type="compositionally biased region" description="Low complexity" evidence="1">
    <location>
        <begin position="43"/>
        <end position="60"/>
    </location>
</feature>
<accession>A0AAD7L2S0</accession>
<protein>
    <submittedName>
        <fullName evidence="2">RNA binding protein</fullName>
    </submittedName>
</protein>
<evidence type="ECO:0000313" key="2">
    <source>
        <dbReference type="EMBL" id="KAJ7950484.1"/>
    </source>
</evidence>
<comment type="caution">
    <text evidence="2">The sequence shown here is derived from an EMBL/GenBank/DDBJ whole genome shotgun (WGS) entry which is preliminary data.</text>
</comment>
<organism evidence="2 3">
    <name type="scientific">Quillaja saponaria</name>
    <name type="common">Soap bark tree</name>
    <dbReference type="NCBI Taxonomy" id="32244"/>
    <lineage>
        <taxon>Eukaryota</taxon>
        <taxon>Viridiplantae</taxon>
        <taxon>Streptophyta</taxon>
        <taxon>Embryophyta</taxon>
        <taxon>Tracheophyta</taxon>
        <taxon>Spermatophyta</taxon>
        <taxon>Magnoliopsida</taxon>
        <taxon>eudicotyledons</taxon>
        <taxon>Gunneridae</taxon>
        <taxon>Pentapetalae</taxon>
        <taxon>rosids</taxon>
        <taxon>fabids</taxon>
        <taxon>Fabales</taxon>
        <taxon>Quillajaceae</taxon>
        <taxon>Quillaja</taxon>
    </lineage>
</organism>
<name>A0AAD7L2S0_QUISA</name>
<gene>
    <name evidence="2" type="ORF">O6P43_026673</name>
</gene>
<feature type="region of interest" description="Disordered" evidence="1">
    <location>
        <begin position="1"/>
        <end position="83"/>
    </location>
</feature>
<dbReference type="EMBL" id="JARAOO010000011">
    <property type="protein sequence ID" value="KAJ7950484.1"/>
    <property type="molecule type" value="Genomic_DNA"/>
</dbReference>
<evidence type="ECO:0000256" key="1">
    <source>
        <dbReference type="SAM" id="MobiDB-lite"/>
    </source>
</evidence>
<sequence length="83" mass="9432">MYLRNSRGRFSSGRGAGYRNEGVRGRGNYGNGRSFIRSDSYGRAEFGNRNGNRGGFSNRGTDGYQRSDQMGNNSWSYQSNWWV</sequence>
<reference evidence="2" key="1">
    <citation type="journal article" date="2023" name="Science">
        <title>Elucidation of the pathway for biosynthesis of saponin adjuvants from the soapbark tree.</title>
        <authorList>
            <person name="Reed J."/>
            <person name="Orme A."/>
            <person name="El-Demerdash A."/>
            <person name="Owen C."/>
            <person name="Martin L.B.B."/>
            <person name="Misra R.C."/>
            <person name="Kikuchi S."/>
            <person name="Rejzek M."/>
            <person name="Martin A.C."/>
            <person name="Harkess A."/>
            <person name="Leebens-Mack J."/>
            <person name="Louveau T."/>
            <person name="Stephenson M.J."/>
            <person name="Osbourn A."/>
        </authorList>
    </citation>
    <scope>NUCLEOTIDE SEQUENCE</scope>
    <source>
        <strain evidence="2">S10</strain>
    </source>
</reference>
<feature type="compositionally biased region" description="Low complexity" evidence="1">
    <location>
        <begin position="1"/>
        <end position="20"/>
    </location>
</feature>
<dbReference type="AlphaFoldDB" id="A0AAD7L2S0"/>